<dbReference type="Pfam" id="PF07690">
    <property type="entry name" value="MFS_1"/>
    <property type="match status" value="1"/>
</dbReference>
<keyword evidence="5 6" id="KW-0472">Membrane</keyword>
<dbReference type="InterPro" id="IPR011701">
    <property type="entry name" value="MFS"/>
</dbReference>
<dbReference type="EMBL" id="CAACVR010000035">
    <property type="protein sequence ID" value="VEU23185.1"/>
    <property type="molecule type" value="Genomic_DNA"/>
</dbReference>
<name>A0A448YQG6_BRENA</name>
<dbReference type="PANTHER" id="PTHR23501:SF81">
    <property type="entry name" value="VACUOLAR BASIC AMINO ACID TRANSPORTER 2"/>
    <property type="match status" value="1"/>
</dbReference>
<dbReference type="AlphaFoldDB" id="A0A448YQG6"/>
<feature type="transmembrane region" description="Helical" evidence="6">
    <location>
        <begin position="258"/>
        <end position="277"/>
    </location>
</feature>
<feature type="transmembrane region" description="Helical" evidence="6">
    <location>
        <begin position="192"/>
        <end position="218"/>
    </location>
</feature>
<dbReference type="Proteomes" id="UP000290900">
    <property type="component" value="Unassembled WGS sequence"/>
</dbReference>
<dbReference type="GO" id="GO:0000329">
    <property type="term" value="C:fungal-type vacuole membrane"/>
    <property type="evidence" value="ECO:0007669"/>
    <property type="project" value="TreeGrafter"/>
</dbReference>
<keyword evidence="3 6" id="KW-0812">Transmembrane</keyword>
<evidence type="ECO:0000313" key="9">
    <source>
        <dbReference type="Proteomes" id="UP000290900"/>
    </source>
</evidence>
<feature type="domain" description="Major facilitator superfamily (MFS) profile" evidence="7">
    <location>
        <begin position="1"/>
        <end position="371"/>
    </location>
</feature>
<dbReference type="InterPro" id="IPR036259">
    <property type="entry name" value="MFS_trans_sf"/>
</dbReference>
<feature type="transmembrane region" description="Helical" evidence="6">
    <location>
        <begin position="289"/>
        <end position="314"/>
    </location>
</feature>
<evidence type="ECO:0000256" key="4">
    <source>
        <dbReference type="ARBA" id="ARBA00022989"/>
    </source>
</evidence>
<dbReference type="GO" id="GO:0015174">
    <property type="term" value="F:basic amino acid transmembrane transporter activity"/>
    <property type="evidence" value="ECO:0007669"/>
    <property type="project" value="TreeGrafter"/>
</dbReference>
<organism evidence="8 9">
    <name type="scientific">Brettanomyces naardenensis</name>
    <name type="common">Yeast</name>
    <dbReference type="NCBI Taxonomy" id="13370"/>
    <lineage>
        <taxon>Eukaryota</taxon>
        <taxon>Fungi</taxon>
        <taxon>Dikarya</taxon>
        <taxon>Ascomycota</taxon>
        <taxon>Saccharomycotina</taxon>
        <taxon>Pichiomycetes</taxon>
        <taxon>Pichiales</taxon>
        <taxon>Pichiaceae</taxon>
        <taxon>Brettanomyces</taxon>
    </lineage>
</organism>
<feature type="transmembrane region" description="Helical" evidence="6">
    <location>
        <begin position="125"/>
        <end position="144"/>
    </location>
</feature>
<feature type="transmembrane region" description="Helical" evidence="6">
    <location>
        <begin position="230"/>
        <end position="252"/>
    </location>
</feature>
<dbReference type="InParanoid" id="A0A448YQG6"/>
<evidence type="ECO:0000256" key="5">
    <source>
        <dbReference type="ARBA" id="ARBA00023136"/>
    </source>
</evidence>
<evidence type="ECO:0000256" key="6">
    <source>
        <dbReference type="SAM" id="Phobius"/>
    </source>
</evidence>
<feature type="transmembrane region" description="Helical" evidence="6">
    <location>
        <begin position="404"/>
        <end position="424"/>
    </location>
</feature>
<dbReference type="OrthoDB" id="6770063at2759"/>
<evidence type="ECO:0000313" key="8">
    <source>
        <dbReference type="EMBL" id="VEU23185.1"/>
    </source>
</evidence>
<dbReference type="FunCoup" id="A0A448YQG6">
    <property type="interactions" value="30"/>
</dbReference>
<accession>A0A448YQG6</accession>
<sequence>MIMLDIMRALTGIGGGGLVTLATIVNSDIIAPEQRGNWQAFQNVLFGFGSICGASFGGTIAQTFGWRWCFVLQAPIGFTGIISAYLFVKNPEKNSKDLLTSDPDDDDSIDRIIVDDSRSLDKIDFKGSITLVLALSLQALVLSLGGNQVAWSDYRLILVLLLSCAFLVKFALVEMNTTALPIIPPTLLHGTFTYFILGIGVLVGISGFAYLFILPMLFQIILGDSVSQAGLRLTIPSLFTPVGGLITGFTMSRGGNNLFKLVTCGAFLMFLGNFLALQIDKGENAWLVGLFLIPANVGQGMICPSSLFAFIYIFDKDKQAIATSTAYLFRSVGSIWGVSGSSTIIRHVLRRVAAKSLIDVPGMTSKRIERIINQVSRDISSAKRLDPAIYELIHEAYVVAIREAQMFSCLFCFLCLGVCLMKVAMGVKSRSSYSDIDEPVLK</sequence>
<keyword evidence="9" id="KW-1185">Reference proteome</keyword>
<dbReference type="PANTHER" id="PTHR23501">
    <property type="entry name" value="MAJOR FACILITATOR SUPERFAMILY"/>
    <property type="match status" value="1"/>
</dbReference>
<protein>
    <submittedName>
        <fullName evidence="8">DEKNAAC104309</fullName>
    </submittedName>
</protein>
<reference evidence="8 9" key="1">
    <citation type="submission" date="2018-12" db="EMBL/GenBank/DDBJ databases">
        <authorList>
            <person name="Tiukova I."/>
            <person name="Dainat J."/>
        </authorList>
    </citation>
    <scope>NUCLEOTIDE SEQUENCE [LARGE SCALE GENOMIC DNA]</scope>
</reference>
<evidence type="ECO:0000256" key="1">
    <source>
        <dbReference type="ARBA" id="ARBA00004141"/>
    </source>
</evidence>
<feature type="transmembrane region" description="Helical" evidence="6">
    <location>
        <begin position="43"/>
        <end position="61"/>
    </location>
</feature>
<dbReference type="SUPFAM" id="SSF103473">
    <property type="entry name" value="MFS general substrate transporter"/>
    <property type="match status" value="1"/>
</dbReference>
<comment type="subcellular location">
    <subcellularLocation>
        <location evidence="1">Membrane</location>
        <topology evidence="1">Multi-pass membrane protein</topology>
    </subcellularLocation>
</comment>
<dbReference type="Gene3D" id="1.20.1250.20">
    <property type="entry name" value="MFS general substrate transporter like domains"/>
    <property type="match status" value="1"/>
</dbReference>
<comment type="similarity">
    <text evidence="2">Belongs to the major facilitator superfamily.</text>
</comment>
<evidence type="ECO:0000259" key="7">
    <source>
        <dbReference type="PROSITE" id="PS50850"/>
    </source>
</evidence>
<gene>
    <name evidence="8" type="ORF">BRENAR_LOCUS3916</name>
</gene>
<dbReference type="InterPro" id="IPR020846">
    <property type="entry name" value="MFS_dom"/>
</dbReference>
<dbReference type="PROSITE" id="PS50850">
    <property type="entry name" value="MFS"/>
    <property type="match status" value="1"/>
</dbReference>
<evidence type="ECO:0000256" key="2">
    <source>
        <dbReference type="ARBA" id="ARBA00008335"/>
    </source>
</evidence>
<evidence type="ECO:0000256" key="3">
    <source>
        <dbReference type="ARBA" id="ARBA00022692"/>
    </source>
</evidence>
<feature type="transmembrane region" description="Helical" evidence="6">
    <location>
        <begin position="156"/>
        <end position="172"/>
    </location>
</feature>
<feature type="transmembrane region" description="Helical" evidence="6">
    <location>
        <begin position="68"/>
        <end position="88"/>
    </location>
</feature>
<dbReference type="STRING" id="13370.A0A448YQG6"/>
<proteinExistence type="inferred from homology"/>
<keyword evidence="4 6" id="KW-1133">Transmembrane helix</keyword>